<dbReference type="AlphaFoldDB" id="A0A9W7D8P7"/>
<dbReference type="Pfam" id="PF14559">
    <property type="entry name" value="TPR_19"/>
    <property type="match status" value="1"/>
</dbReference>
<gene>
    <name evidence="2" type="ORF">Plil01_001756400</name>
</gene>
<dbReference type="Proteomes" id="UP001165083">
    <property type="component" value="Unassembled WGS sequence"/>
</dbReference>
<keyword evidence="3" id="KW-1185">Reference proteome</keyword>
<comment type="caution">
    <text evidence="2">The sequence shown here is derived from an EMBL/GenBank/DDBJ whole genome shotgun (WGS) entry which is preliminary data.</text>
</comment>
<dbReference type="SUPFAM" id="SSF48452">
    <property type="entry name" value="TPR-like"/>
    <property type="match status" value="1"/>
</dbReference>
<protein>
    <submittedName>
        <fullName evidence="2">Unnamed protein product</fullName>
    </submittedName>
</protein>
<organism evidence="2 3">
    <name type="scientific">Phytophthora lilii</name>
    <dbReference type="NCBI Taxonomy" id="2077276"/>
    <lineage>
        <taxon>Eukaryota</taxon>
        <taxon>Sar</taxon>
        <taxon>Stramenopiles</taxon>
        <taxon>Oomycota</taxon>
        <taxon>Peronosporomycetes</taxon>
        <taxon>Peronosporales</taxon>
        <taxon>Peronosporaceae</taxon>
        <taxon>Phytophthora</taxon>
    </lineage>
</organism>
<dbReference type="InterPro" id="IPR011990">
    <property type="entry name" value="TPR-like_helical_dom_sf"/>
</dbReference>
<evidence type="ECO:0000313" key="3">
    <source>
        <dbReference type="Proteomes" id="UP001165083"/>
    </source>
</evidence>
<dbReference type="Gene3D" id="1.25.40.10">
    <property type="entry name" value="Tetratricopeptide repeat domain"/>
    <property type="match status" value="1"/>
</dbReference>
<evidence type="ECO:0000313" key="2">
    <source>
        <dbReference type="EMBL" id="GMF64800.1"/>
    </source>
</evidence>
<dbReference type="EMBL" id="BSXW01012432">
    <property type="protein sequence ID" value="GMF64800.1"/>
    <property type="molecule type" value="Genomic_DNA"/>
</dbReference>
<sequence>MVHHCVSICCWASALLLLAISAGATSLGSDELWRTADRLWQAGDLDSALAVMQQIVTLQPEDRPARLGIASIYRRRKELDSALEILEALLVQEPYDPLLLQRIGEVYSDKGDISTALEYLHAAEREIGPNDVERADMLSHTLALVYHHSGYFAKALKFFNRVGESGRSAAFYFDFGVTLEKVGKARMWLTTVLKKEQNSN</sequence>
<proteinExistence type="predicted"/>
<evidence type="ECO:0000256" key="1">
    <source>
        <dbReference type="SAM" id="SignalP"/>
    </source>
</evidence>
<reference evidence="2" key="1">
    <citation type="submission" date="2023-04" db="EMBL/GenBank/DDBJ databases">
        <title>Phytophthora lilii NBRC 32176.</title>
        <authorList>
            <person name="Ichikawa N."/>
            <person name="Sato H."/>
            <person name="Tonouchi N."/>
        </authorList>
    </citation>
    <scope>NUCLEOTIDE SEQUENCE</scope>
    <source>
        <strain evidence="2">NBRC 32176</strain>
    </source>
</reference>
<name>A0A9W7D8P7_9STRA</name>
<dbReference type="OrthoDB" id="421121at2759"/>
<accession>A0A9W7D8P7</accession>
<feature type="chain" id="PRO_5040792655" evidence="1">
    <location>
        <begin position="25"/>
        <end position="200"/>
    </location>
</feature>
<keyword evidence="1" id="KW-0732">Signal</keyword>
<feature type="signal peptide" evidence="1">
    <location>
        <begin position="1"/>
        <end position="24"/>
    </location>
</feature>